<reference evidence="1 2" key="1">
    <citation type="journal article" date="2010" name="Stand. Genomic Sci.">
        <title>Complete genome sequence of Streptosporangium roseum type strain (NI 9100).</title>
        <authorList>
            <person name="Nolan M."/>
            <person name="Sikorski J."/>
            <person name="Jando M."/>
            <person name="Lucas S."/>
            <person name="Lapidus A."/>
            <person name="Glavina Del Rio T."/>
            <person name="Chen F."/>
            <person name="Tice H."/>
            <person name="Pitluck S."/>
            <person name="Cheng J.F."/>
            <person name="Chertkov O."/>
            <person name="Sims D."/>
            <person name="Meincke L."/>
            <person name="Brettin T."/>
            <person name="Han C."/>
            <person name="Detter J.C."/>
            <person name="Bruce D."/>
            <person name="Goodwin L."/>
            <person name="Land M."/>
            <person name="Hauser L."/>
            <person name="Chang Y.J."/>
            <person name="Jeffries C.D."/>
            <person name="Ivanova N."/>
            <person name="Mavromatis K."/>
            <person name="Mikhailova N."/>
            <person name="Chen A."/>
            <person name="Palaniappan K."/>
            <person name="Chain P."/>
            <person name="Rohde M."/>
            <person name="Goker M."/>
            <person name="Bristow J."/>
            <person name="Eisen J.A."/>
            <person name="Markowitz V."/>
            <person name="Hugenholtz P."/>
            <person name="Kyrpides N.C."/>
            <person name="Klenk H.P."/>
        </authorList>
    </citation>
    <scope>NUCLEOTIDE SEQUENCE [LARGE SCALE GENOMIC DNA]</scope>
    <source>
        <strain evidence="2">ATCC 12428 / DSM 43021 / JCM 3005 / NI 9100</strain>
    </source>
</reference>
<dbReference type="InterPro" id="IPR027417">
    <property type="entry name" value="P-loop_NTPase"/>
</dbReference>
<dbReference type="HOGENOM" id="CLU_084942_1_0_11"/>
<dbReference type="AlphaFoldDB" id="D2B4W8"/>
<dbReference type="EMBL" id="CP001814">
    <property type="protein sequence ID" value="ACZ85654.1"/>
    <property type="molecule type" value="Genomic_DNA"/>
</dbReference>
<protein>
    <recommendedName>
        <fullName evidence="3">ATP-binding protein</fullName>
    </recommendedName>
</protein>
<accession>D2B4W8</accession>
<dbReference type="KEGG" id="sro:Sros_2688"/>
<name>D2B4W8_STRRD</name>
<evidence type="ECO:0000313" key="2">
    <source>
        <dbReference type="Proteomes" id="UP000002029"/>
    </source>
</evidence>
<dbReference type="Pfam" id="PF13671">
    <property type="entry name" value="AAA_33"/>
    <property type="match status" value="1"/>
</dbReference>
<proteinExistence type="predicted"/>
<dbReference type="SUPFAM" id="SSF52540">
    <property type="entry name" value="P-loop containing nucleoside triphosphate hydrolases"/>
    <property type="match status" value="1"/>
</dbReference>
<dbReference type="Proteomes" id="UP000002029">
    <property type="component" value="Chromosome"/>
</dbReference>
<dbReference type="OrthoDB" id="3523587at2"/>
<dbReference type="eggNOG" id="COG0645">
    <property type="taxonomic scope" value="Bacteria"/>
</dbReference>
<gene>
    <name evidence="1" type="ordered locus">Sros_2688</name>
</gene>
<sequence>MAAPVSAETLHYPSGSLVILTGLPGAGKSTLLDRLYQLRGTETRPVTISAVRVIDSRQSRNLWARRLASAPKRIRTPIVHATHVWRIARAVADGRSVVAHNRGTWPHMLYGFAWLARRSGGEFHLIMLDVDPQTARAGQRARGRVVADATFARHCRRWRVLVAHARTGTLPPASSVTVLGRASADLLQAIHFDR</sequence>
<evidence type="ECO:0000313" key="1">
    <source>
        <dbReference type="EMBL" id="ACZ85654.1"/>
    </source>
</evidence>
<organism evidence="1 2">
    <name type="scientific">Streptosporangium roseum (strain ATCC 12428 / DSM 43021 / JCM 3005 / KCTC 9067 / NCIMB 10171 / NRRL 2505 / NI 9100)</name>
    <dbReference type="NCBI Taxonomy" id="479432"/>
    <lineage>
        <taxon>Bacteria</taxon>
        <taxon>Bacillati</taxon>
        <taxon>Actinomycetota</taxon>
        <taxon>Actinomycetes</taxon>
        <taxon>Streptosporangiales</taxon>
        <taxon>Streptosporangiaceae</taxon>
        <taxon>Streptosporangium</taxon>
    </lineage>
</organism>
<dbReference type="RefSeq" id="WP_012889399.1">
    <property type="nucleotide sequence ID" value="NC_013595.1"/>
</dbReference>
<dbReference type="Gene3D" id="3.40.50.300">
    <property type="entry name" value="P-loop containing nucleotide triphosphate hydrolases"/>
    <property type="match status" value="1"/>
</dbReference>
<keyword evidence="2" id="KW-1185">Reference proteome</keyword>
<dbReference type="STRING" id="479432.Sros_2688"/>
<evidence type="ECO:0008006" key="3">
    <source>
        <dbReference type="Google" id="ProtNLM"/>
    </source>
</evidence>